<dbReference type="AlphaFoldDB" id="A0A4P8L5K0"/>
<evidence type="ECO:0000313" key="2">
    <source>
        <dbReference type="EMBL" id="QCQ23316.1"/>
    </source>
</evidence>
<dbReference type="Proteomes" id="UP000298602">
    <property type="component" value="Chromosome"/>
</dbReference>
<organism evidence="2 3">
    <name type="scientific">Desulfoglaeba alkanexedens ALDC</name>
    <dbReference type="NCBI Taxonomy" id="980445"/>
    <lineage>
        <taxon>Bacteria</taxon>
        <taxon>Pseudomonadati</taxon>
        <taxon>Thermodesulfobacteriota</taxon>
        <taxon>Syntrophobacteria</taxon>
        <taxon>Syntrophobacterales</taxon>
        <taxon>Syntrophobacteraceae</taxon>
        <taxon>Desulfoglaeba</taxon>
    </lineage>
</organism>
<feature type="compositionally biased region" description="Low complexity" evidence="1">
    <location>
        <begin position="79"/>
        <end position="90"/>
    </location>
</feature>
<sequence>METWLFFGIGLCGMYILTRRTSGPRKAKASKRSSAAAKGGKGAAEPAPKTTPASTPAANAEGLLAEVQGTAACEPVQAPPASGSASIAAAGGEGTAEDPRHRAVALVGELIRGHVPPGTTVVPRETKNYTSIVLDGDPRKWLCRFYLNFKSTRYLELPGKRKQRIENVEEVLAHRETLAEIARERAQLE</sequence>
<reference evidence="2 3" key="1">
    <citation type="submission" date="2019-05" db="EMBL/GenBank/DDBJ databases">
        <title>The Complete Genome Sequence of the n-alkane-degrading Desulfoglaeba alkanexedens ALDC reveals multiple alkylsuccinate synthase gene clusters.</title>
        <authorList>
            <person name="Callaghan A.V."/>
            <person name="Davidova I.A."/>
            <person name="Duncan K.E."/>
            <person name="Morris B."/>
            <person name="McInerney M.J."/>
        </authorList>
    </citation>
    <scope>NUCLEOTIDE SEQUENCE [LARGE SCALE GENOMIC DNA]</scope>
    <source>
        <strain evidence="2 3">ALDC</strain>
    </source>
</reference>
<feature type="compositionally biased region" description="Low complexity" evidence="1">
    <location>
        <begin position="32"/>
        <end position="56"/>
    </location>
</feature>
<evidence type="ECO:0000313" key="3">
    <source>
        <dbReference type="Proteomes" id="UP000298602"/>
    </source>
</evidence>
<feature type="region of interest" description="Disordered" evidence="1">
    <location>
        <begin position="75"/>
        <end position="99"/>
    </location>
</feature>
<dbReference type="OrthoDB" id="9148007at2"/>
<name>A0A4P8L5K0_9BACT</name>
<gene>
    <name evidence="2" type="ORF">FDQ92_14735</name>
</gene>
<dbReference type="EMBL" id="CP040098">
    <property type="protein sequence ID" value="QCQ23316.1"/>
    <property type="molecule type" value="Genomic_DNA"/>
</dbReference>
<feature type="region of interest" description="Disordered" evidence="1">
    <location>
        <begin position="23"/>
        <end position="56"/>
    </location>
</feature>
<accession>A0A4P8L5K0</accession>
<reference evidence="2 3" key="2">
    <citation type="submission" date="2019-05" db="EMBL/GenBank/DDBJ databases">
        <authorList>
            <person name="Suflita J.M."/>
            <person name="Marks C.R."/>
        </authorList>
    </citation>
    <scope>NUCLEOTIDE SEQUENCE [LARGE SCALE GENOMIC DNA]</scope>
    <source>
        <strain evidence="2 3">ALDC</strain>
    </source>
</reference>
<evidence type="ECO:0000256" key="1">
    <source>
        <dbReference type="SAM" id="MobiDB-lite"/>
    </source>
</evidence>
<dbReference type="KEGG" id="dax:FDQ92_14735"/>
<proteinExistence type="predicted"/>
<keyword evidence="3" id="KW-1185">Reference proteome</keyword>
<dbReference type="RefSeq" id="WP_137425595.1">
    <property type="nucleotide sequence ID" value="NZ_CP040098.1"/>
</dbReference>
<protein>
    <submittedName>
        <fullName evidence="2">Uncharacterized protein</fullName>
    </submittedName>
</protein>